<organism evidence="3 4">
    <name type="scientific">Halalkalicoccus paucihalophilus</name>
    <dbReference type="NCBI Taxonomy" id="1008153"/>
    <lineage>
        <taxon>Archaea</taxon>
        <taxon>Methanobacteriati</taxon>
        <taxon>Methanobacteriota</taxon>
        <taxon>Stenosarchaea group</taxon>
        <taxon>Halobacteria</taxon>
        <taxon>Halobacteriales</taxon>
        <taxon>Halococcaceae</taxon>
        <taxon>Halalkalicoccus</taxon>
    </lineage>
</organism>
<dbReference type="Proteomes" id="UP000075321">
    <property type="component" value="Unassembled WGS sequence"/>
</dbReference>
<name>A0A151A7X8_9EURY</name>
<dbReference type="GO" id="GO:0003700">
    <property type="term" value="F:DNA-binding transcription factor activity"/>
    <property type="evidence" value="ECO:0007669"/>
    <property type="project" value="InterPro"/>
</dbReference>
<evidence type="ECO:0000313" key="3">
    <source>
        <dbReference type="EMBL" id="KYH23808.1"/>
    </source>
</evidence>
<dbReference type="InterPro" id="IPR036390">
    <property type="entry name" value="WH_DNA-bd_sf"/>
</dbReference>
<dbReference type="AlphaFoldDB" id="A0A151A7X8"/>
<evidence type="ECO:0000259" key="1">
    <source>
        <dbReference type="Pfam" id="PF12802"/>
    </source>
</evidence>
<dbReference type="Pfam" id="PF24271">
    <property type="entry name" value="HVO_2833_C"/>
    <property type="match status" value="1"/>
</dbReference>
<protein>
    <submittedName>
        <fullName evidence="3">MarR family protein</fullName>
    </submittedName>
</protein>
<evidence type="ECO:0000259" key="2">
    <source>
        <dbReference type="Pfam" id="PF24271"/>
    </source>
</evidence>
<proteinExistence type="predicted"/>
<evidence type="ECO:0000313" key="4">
    <source>
        <dbReference type="Proteomes" id="UP000075321"/>
    </source>
</evidence>
<keyword evidence="4" id="KW-1185">Reference proteome</keyword>
<feature type="domain" description="HVO-2833 C-terminal" evidence="2">
    <location>
        <begin position="194"/>
        <end position="311"/>
    </location>
</feature>
<accession>A0A151A7X8</accession>
<dbReference type="Pfam" id="PF12802">
    <property type="entry name" value="MarR_2"/>
    <property type="match status" value="1"/>
</dbReference>
<feature type="domain" description="HTH marR-type" evidence="1">
    <location>
        <begin position="16"/>
        <end position="63"/>
    </location>
</feature>
<dbReference type="Gene3D" id="1.10.10.10">
    <property type="entry name" value="Winged helix-like DNA-binding domain superfamily/Winged helix DNA-binding domain"/>
    <property type="match status" value="1"/>
</dbReference>
<reference evidence="3 4" key="1">
    <citation type="submission" date="2016-02" db="EMBL/GenBank/DDBJ databases">
        <title>Genome sequence of Halalkalicoccus paucihalophilus DSM 24557.</title>
        <authorList>
            <person name="Poehlein A."/>
            <person name="Daniel R."/>
        </authorList>
    </citation>
    <scope>NUCLEOTIDE SEQUENCE [LARGE SCALE GENOMIC DNA]</scope>
    <source>
        <strain evidence="3 4">DSM 24557</strain>
    </source>
</reference>
<dbReference type="InterPro" id="IPR056528">
    <property type="entry name" value="HVO_2833_C"/>
</dbReference>
<dbReference type="InterPro" id="IPR000835">
    <property type="entry name" value="HTH_MarR-typ"/>
</dbReference>
<dbReference type="CDD" id="cd00090">
    <property type="entry name" value="HTH_ARSR"/>
    <property type="match status" value="1"/>
</dbReference>
<dbReference type="InterPro" id="IPR011991">
    <property type="entry name" value="ArsR-like_HTH"/>
</dbReference>
<comment type="caution">
    <text evidence="3">The sequence shown here is derived from an EMBL/GenBank/DDBJ whole genome shotgun (WGS) entry which is preliminary data.</text>
</comment>
<dbReference type="PATRIC" id="fig|1008153.3.peg.4153"/>
<dbReference type="EMBL" id="LTAZ01000017">
    <property type="protein sequence ID" value="KYH23808.1"/>
    <property type="molecule type" value="Genomic_DNA"/>
</dbReference>
<gene>
    <name evidence="3" type="ORF">HAPAU_38870</name>
</gene>
<sequence length="315" mass="36616">MFLLCYTVLRSIELKVLAAVERGDTISELATKLDYSESYLSRAITELVEKGLVYTQRDGRRKRVVPSDARAVEVYQDLVRQHSHIGFPTLLTGKAIEVLYYLDQPRTVADVADRSDNYRNTVNRVFKRLRDRGLVGTDDGYYDFNGDFDRLYEFARELAHHLHRQRLEAVAPNGTILWEDHDEFLAQTETEIEADQFHETGLARFAAFDLLFLLTRDRYYLYSEDVETVSPAELCCHTLLIDDDTRHRSYCLLLLSHVEVDESDLQERAAKYGLEDEIDALLRYLETQGAVDDDRLPEWDEFQELAADYEVRLPK</sequence>
<dbReference type="InterPro" id="IPR036388">
    <property type="entry name" value="WH-like_DNA-bd_sf"/>
</dbReference>
<dbReference type="SUPFAM" id="SSF46785">
    <property type="entry name" value="Winged helix' DNA-binding domain"/>
    <property type="match status" value="2"/>
</dbReference>